<evidence type="ECO:0000256" key="6">
    <source>
        <dbReference type="ARBA" id="ARBA00038733"/>
    </source>
</evidence>
<protein>
    <recommendedName>
        <fullName evidence="7">sulfopyruvate decarboxylase</fullName>
        <ecNumber evidence="7">4.1.1.79</ecNumber>
    </recommendedName>
</protein>
<evidence type="ECO:0000256" key="5">
    <source>
        <dbReference type="ARBA" id="ARBA00037914"/>
    </source>
</evidence>
<evidence type="ECO:0000313" key="10">
    <source>
        <dbReference type="EMBL" id="HII70448.1"/>
    </source>
</evidence>
<dbReference type="EC" id="4.1.1.79" evidence="7"/>
<keyword evidence="3 10" id="KW-0456">Lyase</keyword>
<dbReference type="NCBIfam" id="TIGR03845">
    <property type="entry name" value="sulfopyru_alph"/>
    <property type="match status" value="1"/>
</dbReference>
<organism evidence="10 11">
    <name type="scientific">Methanopyrus kandleri</name>
    <dbReference type="NCBI Taxonomy" id="2320"/>
    <lineage>
        <taxon>Archaea</taxon>
        <taxon>Methanobacteriati</taxon>
        <taxon>Methanobacteriota</taxon>
        <taxon>Methanomada group</taxon>
        <taxon>Methanopyri</taxon>
        <taxon>Methanopyrales</taxon>
        <taxon>Methanopyraceae</taxon>
        <taxon>Methanopyrus</taxon>
    </lineage>
</organism>
<dbReference type="AlphaFoldDB" id="A0A832TCS3"/>
<evidence type="ECO:0000256" key="4">
    <source>
        <dbReference type="ARBA" id="ARBA00037396"/>
    </source>
</evidence>
<keyword evidence="1" id="KW-0174">Coenzyme M biosynthesis</keyword>
<comment type="pathway">
    <text evidence="5">Cofactor biosynthesis; coenzyme M biosynthesis; sulfoacetaldehyde from phosphoenolpyruvate and sulfite: step 4/4.</text>
</comment>
<dbReference type="GO" id="GO:0019295">
    <property type="term" value="P:coenzyme M biosynthetic process"/>
    <property type="evidence" value="ECO:0007669"/>
    <property type="project" value="UniProtKB-KW"/>
</dbReference>
<dbReference type="GO" id="GO:0030976">
    <property type="term" value="F:thiamine pyrophosphate binding"/>
    <property type="evidence" value="ECO:0007669"/>
    <property type="project" value="InterPro"/>
</dbReference>
<comment type="subunit">
    <text evidence="6">Heterododecamer composed of 6 subunits alpha and 6 subunits beta.</text>
</comment>
<dbReference type="GO" id="GO:0050545">
    <property type="term" value="F:sulfopyruvate decarboxylase activity"/>
    <property type="evidence" value="ECO:0007669"/>
    <property type="project" value="UniProtKB-EC"/>
</dbReference>
<dbReference type="GeneID" id="1477698"/>
<evidence type="ECO:0000256" key="1">
    <source>
        <dbReference type="ARBA" id="ARBA00022545"/>
    </source>
</evidence>
<dbReference type="InterPro" id="IPR051818">
    <property type="entry name" value="TPP_dependent_decarboxylase"/>
</dbReference>
<dbReference type="PANTHER" id="PTHR42818:SF1">
    <property type="entry name" value="SULFOPYRUVATE DECARBOXYLASE"/>
    <property type="match status" value="1"/>
</dbReference>
<feature type="domain" description="Thiamine pyrophosphate enzyme N-terminal TPP-binding" evidence="9">
    <location>
        <begin position="1"/>
        <end position="101"/>
    </location>
</feature>
<dbReference type="SUPFAM" id="SSF52518">
    <property type="entry name" value="Thiamin diphosphate-binding fold (THDP-binding)"/>
    <property type="match status" value="1"/>
</dbReference>
<keyword evidence="2" id="KW-0210">Decarboxylase</keyword>
<dbReference type="CDD" id="cd07035">
    <property type="entry name" value="TPP_PYR_POX_like"/>
    <property type="match status" value="1"/>
</dbReference>
<keyword evidence="10" id="KW-0670">Pyruvate</keyword>
<sequence length="167" mass="18233">MNVDDAIVEALEEAGITFACWLPCSLLDGIIRRLEEHPEIRTVRVSREEEGVGICAGAALAGEKPALIMQNSGLGNSVNALCSLTLTYRLPLLMLMSHRGYLFEDIPAQVGMGKAAPKILENLNLHAFTIERPEELDVIPGAWKLAETAGEPVGVFLSPRLWRQTGR</sequence>
<dbReference type="InterPro" id="IPR022502">
    <property type="entry name" value="Sulfopyruvate_deCO2ase_alpha"/>
</dbReference>
<name>A0A832TCS3_9EURY</name>
<dbReference type="PANTHER" id="PTHR42818">
    <property type="entry name" value="SULFOPYRUVATE DECARBOXYLASE SUBUNIT ALPHA"/>
    <property type="match status" value="1"/>
</dbReference>
<evidence type="ECO:0000256" key="8">
    <source>
        <dbReference type="ARBA" id="ARBA00048551"/>
    </source>
</evidence>
<dbReference type="Pfam" id="PF02776">
    <property type="entry name" value="TPP_enzyme_N"/>
    <property type="match status" value="1"/>
</dbReference>
<comment type="function">
    <text evidence="4">Involved in the biosynthesis of the coenzyme M (2-mercaptoethanesulfonic acid). Catalyzes the decarboxylation of sulfopyruvate to sulfoacetaldehyde.</text>
</comment>
<dbReference type="RefSeq" id="WP_011018765.1">
    <property type="nucleotide sequence ID" value="NZ_DUJS01000004.1"/>
</dbReference>
<dbReference type="InterPro" id="IPR029061">
    <property type="entry name" value="THDP-binding"/>
</dbReference>
<dbReference type="Proteomes" id="UP000619545">
    <property type="component" value="Unassembled WGS sequence"/>
</dbReference>
<evidence type="ECO:0000259" key="9">
    <source>
        <dbReference type="Pfam" id="PF02776"/>
    </source>
</evidence>
<evidence type="ECO:0000256" key="3">
    <source>
        <dbReference type="ARBA" id="ARBA00023239"/>
    </source>
</evidence>
<accession>A0A832TCS3</accession>
<comment type="catalytic activity">
    <reaction evidence="8">
        <text>3-sulfopyruvate + H(+) = sulfoacetaldehyde + CO2</text>
        <dbReference type="Rhea" id="RHEA:20948"/>
        <dbReference type="ChEBI" id="CHEBI:15378"/>
        <dbReference type="ChEBI" id="CHEBI:16526"/>
        <dbReference type="ChEBI" id="CHEBI:57940"/>
        <dbReference type="ChEBI" id="CHEBI:58246"/>
        <dbReference type="EC" id="4.1.1.79"/>
    </reaction>
</comment>
<evidence type="ECO:0000256" key="7">
    <source>
        <dbReference type="ARBA" id="ARBA00038875"/>
    </source>
</evidence>
<proteinExistence type="predicted"/>
<gene>
    <name evidence="10" type="primary">comD</name>
    <name evidence="10" type="ORF">HA336_04365</name>
</gene>
<reference evidence="10" key="1">
    <citation type="journal article" date="2020" name="bioRxiv">
        <title>A rank-normalized archaeal taxonomy based on genome phylogeny resolves widespread incomplete and uneven classifications.</title>
        <authorList>
            <person name="Rinke C."/>
            <person name="Chuvochina M."/>
            <person name="Mussig A.J."/>
            <person name="Chaumeil P.-A."/>
            <person name="Waite D.W."/>
            <person name="Whitman W.B."/>
            <person name="Parks D.H."/>
            <person name="Hugenholtz P."/>
        </authorList>
    </citation>
    <scope>NUCLEOTIDE SEQUENCE</scope>
    <source>
        <strain evidence="10">UBA8853</strain>
    </source>
</reference>
<dbReference type="InterPro" id="IPR012001">
    <property type="entry name" value="Thiamin_PyroP_enz_TPP-bd_dom"/>
</dbReference>
<evidence type="ECO:0000313" key="11">
    <source>
        <dbReference type="Proteomes" id="UP000619545"/>
    </source>
</evidence>
<dbReference type="EMBL" id="DUJS01000004">
    <property type="protein sequence ID" value="HII70448.1"/>
    <property type="molecule type" value="Genomic_DNA"/>
</dbReference>
<evidence type="ECO:0000256" key="2">
    <source>
        <dbReference type="ARBA" id="ARBA00022793"/>
    </source>
</evidence>
<comment type="caution">
    <text evidence="10">The sequence shown here is derived from an EMBL/GenBank/DDBJ whole genome shotgun (WGS) entry which is preliminary data.</text>
</comment>
<dbReference type="Gene3D" id="3.40.50.970">
    <property type="match status" value="1"/>
</dbReference>
<dbReference type="OMA" id="SAQIPMG"/>